<dbReference type="Pfam" id="PF00903">
    <property type="entry name" value="Glyoxalase"/>
    <property type="match status" value="1"/>
</dbReference>
<dbReference type="InterPro" id="IPR023393">
    <property type="entry name" value="START-like_dom_sf"/>
</dbReference>
<dbReference type="CDD" id="cd07822">
    <property type="entry name" value="SRPBCC_4"/>
    <property type="match status" value="1"/>
</dbReference>
<protein>
    <recommendedName>
        <fullName evidence="3">Glyoxalase/fosfomycin resistance/dioxygenase domain-containing protein</fullName>
    </recommendedName>
</protein>
<dbReference type="InterPro" id="IPR004360">
    <property type="entry name" value="Glyas_Fos-R_dOase_dom"/>
</dbReference>
<keyword evidence="2" id="KW-0175">Coiled coil</keyword>
<dbReference type="InterPro" id="IPR018146">
    <property type="entry name" value="Glyoxalase_1_CS"/>
</dbReference>
<dbReference type="SUPFAM" id="SSF54593">
    <property type="entry name" value="Glyoxalase/Bleomycin resistance protein/Dihydroxybiphenyl dioxygenase"/>
    <property type="match status" value="2"/>
</dbReference>
<dbReference type="PANTHER" id="PTHR36166:SF1">
    <property type="entry name" value="SRPBCC DOMAIN-CONTAINING PROTEIN"/>
    <property type="match status" value="1"/>
</dbReference>
<dbReference type="InterPro" id="IPR019587">
    <property type="entry name" value="Polyketide_cyclase/dehydratase"/>
</dbReference>
<dbReference type="PANTHER" id="PTHR36166">
    <property type="entry name" value="CHROMOSOME 9, WHOLE GENOME SHOTGUN SEQUENCE"/>
    <property type="match status" value="1"/>
</dbReference>
<sequence length="469" mass="53325">MTTNICQIALSVRDTTASLRFYQKLFGLKHVFGTLSFRGKQAERIQGLAGVASRVSWLIDDREFFQLELFEFESPVSAPLSPEDDERVGYRRILARVDSLERFEALAQSLGLSMETRRSANRRFIRDPDGILIELIEDSSLQGSPYPCKLTGLGLVVADCATSVATFVDGLAFERSYRTVEQSNYTVTNACLIKGDMWLDIHQPANPKPWPPRYRLNDIGIMNLAIGFDSQDGFAAQFDRARKAGFVPNCNPVGQVGLVQCVYVNDPNGFSVEMLYCSPRLYALVGFSKPNWKAKLFNRQREKQAYKALGTRRDSLFSRQIKTEIEIDAPPSAVWNCLVDFERYAQWNPMLEIQRIDHRPGGQVHFAVKLGMERKASFQARISSDEAPNRFAWRGGNPFTVAGEHFFQLVENADGSTRFIHGERFSGLLLPALWQRLSQSKRLYQRMNEALKQRVDTAHQEATDERLER</sequence>
<dbReference type="OrthoDB" id="191189at2"/>
<dbReference type="EMBL" id="CP005960">
    <property type="protein sequence ID" value="AHZ71702.1"/>
    <property type="molecule type" value="Genomic_DNA"/>
</dbReference>
<dbReference type="HOGENOM" id="CLU_551878_0_0_6"/>
<dbReference type="Pfam" id="PF10604">
    <property type="entry name" value="Polyketide_cyc2"/>
    <property type="match status" value="1"/>
</dbReference>
<feature type="coiled-coil region" evidence="2">
    <location>
        <begin position="441"/>
        <end position="468"/>
    </location>
</feature>
<dbReference type="Gene3D" id="3.10.180.10">
    <property type="entry name" value="2,3-Dihydroxybiphenyl 1,2-Dioxygenase, domain 1"/>
    <property type="match status" value="2"/>
</dbReference>
<dbReference type="PROSITE" id="PS00934">
    <property type="entry name" value="GLYOXALASE_I_1"/>
    <property type="match status" value="1"/>
</dbReference>
<dbReference type="AlphaFoldDB" id="A0A024EFY2"/>
<name>A0A024EFY2_9PSED</name>
<reference evidence="4 5" key="1">
    <citation type="journal article" date="2012" name="J. Bacteriol.">
        <title>Genome sequence of cold-adapted Pseudomonas mandelii strain JR-1.</title>
        <authorList>
            <person name="Jang S.H."/>
            <person name="Kim J."/>
            <person name="Kim J."/>
            <person name="Hong S."/>
            <person name="Lee C."/>
        </authorList>
    </citation>
    <scope>NUCLEOTIDE SEQUENCE [LARGE SCALE GENOMIC DNA]</scope>
    <source>
        <strain evidence="4 5">JR-1</strain>
    </source>
</reference>
<dbReference type="GO" id="GO:0004462">
    <property type="term" value="F:lactoylglutathione lyase activity"/>
    <property type="evidence" value="ECO:0007669"/>
    <property type="project" value="InterPro"/>
</dbReference>
<evidence type="ECO:0000313" key="5">
    <source>
        <dbReference type="Proteomes" id="UP000026913"/>
    </source>
</evidence>
<dbReference type="RefSeq" id="WP_010457917.1">
    <property type="nucleotide sequence ID" value="NZ_CP005960.1"/>
</dbReference>
<evidence type="ECO:0000256" key="2">
    <source>
        <dbReference type="SAM" id="Coils"/>
    </source>
</evidence>
<evidence type="ECO:0000259" key="3">
    <source>
        <dbReference type="Pfam" id="PF00903"/>
    </source>
</evidence>
<dbReference type="CDD" id="cd06587">
    <property type="entry name" value="VOC"/>
    <property type="match status" value="2"/>
</dbReference>
<organism evidence="4 5">
    <name type="scientific">Pseudomonas mandelii JR-1</name>
    <dbReference type="NCBI Taxonomy" id="1147786"/>
    <lineage>
        <taxon>Bacteria</taxon>
        <taxon>Pseudomonadati</taxon>
        <taxon>Pseudomonadota</taxon>
        <taxon>Gammaproteobacteria</taxon>
        <taxon>Pseudomonadales</taxon>
        <taxon>Pseudomonadaceae</taxon>
        <taxon>Pseudomonas</taxon>
    </lineage>
</organism>
<evidence type="ECO:0000313" key="4">
    <source>
        <dbReference type="EMBL" id="AHZ71702.1"/>
    </source>
</evidence>
<proteinExistence type="predicted"/>
<accession>A0A024EFY2</accession>
<dbReference type="SUPFAM" id="SSF55961">
    <property type="entry name" value="Bet v1-like"/>
    <property type="match status" value="1"/>
</dbReference>
<gene>
    <name evidence="4" type="ORF">OU5_4623</name>
</gene>
<dbReference type="KEGG" id="pman:OU5_4623"/>
<dbReference type="Proteomes" id="UP000026913">
    <property type="component" value="Chromosome"/>
</dbReference>
<keyword evidence="1" id="KW-0479">Metal-binding</keyword>
<feature type="domain" description="Glyoxalase/fosfomycin resistance/dioxygenase" evidence="3">
    <location>
        <begin position="7"/>
        <end position="135"/>
    </location>
</feature>
<evidence type="ECO:0000256" key="1">
    <source>
        <dbReference type="ARBA" id="ARBA00022723"/>
    </source>
</evidence>
<dbReference type="Gene3D" id="3.30.530.20">
    <property type="match status" value="1"/>
</dbReference>
<dbReference type="GO" id="GO:0046872">
    <property type="term" value="F:metal ion binding"/>
    <property type="evidence" value="ECO:0007669"/>
    <property type="project" value="UniProtKB-KW"/>
</dbReference>
<dbReference type="InterPro" id="IPR029068">
    <property type="entry name" value="Glyas_Bleomycin-R_OHBP_Dase"/>
</dbReference>